<evidence type="ECO:0000313" key="1">
    <source>
        <dbReference type="EMBL" id="CAJ1404699.1"/>
    </source>
</evidence>
<dbReference type="AlphaFoldDB" id="A0AA36JFH0"/>
<name>A0AA36JFH0_9DINO</name>
<dbReference type="EMBL" id="CAUJNA010003551">
    <property type="protein sequence ID" value="CAJ1404699.1"/>
    <property type="molecule type" value="Genomic_DNA"/>
</dbReference>
<organism evidence="1 2">
    <name type="scientific">Effrenium voratum</name>
    <dbReference type="NCBI Taxonomy" id="2562239"/>
    <lineage>
        <taxon>Eukaryota</taxon>
        <taxon>Sar</taxon>
        <taxon>Alveolata</taxon>
        <taxon>Dinophyceae</taxon>
        <taxon>Suessiales</taxon>
        <taxon>Symbiodiniaceae</taxon>
        <taxon>Effrenium</taxon>
    </lineage>
</organism>
<dbReference type="Proteomes" id="UP001178507">
    <property type="component" value="Unassembled WGS sequence"/>
</dbReference>
<keyword evidence="2" id="KW-1185">Reference proteome</keyword>
<comment type="caution">
    <text evidence="1">The sequence shown here is derived from an EMBL/GenBank/DDBJ whole genome shotgun (WGS) entry which is preliminary data.</text>
</comment>
<reference evidence="1" key="1">
    <citation type="submission" date="2023-08" db="EMBL/GenBank/DDBJ databases">
        <authorList>
            <person name="Chen Y."/>
            <person name="Shah S."/>
            <person name="Dougan E. K."/>
            <person name="Thang M."/>
            <person name="Chan C."/>
        </authorList>
    </citation>
    <scope>NUCLEOTIDE SEQUENCE</scope>
</reference>
<gene>
    <name evidence="1" type="ORF">EVOR1521_LOCUS27094</name>
</gene>
<protein>
    <submittedName>
        <fullName evidence="1">Uncharacterized protein</fullName>
    </submittedName>
</protein>
<proteinExistence type="predicted"/>
<evidence type="ECO:0000313" key="2">
    <source>
        <dbReference type="Proteomes" id="UP001178507"/>
    </source>
</evidence>
<sequence>MPGVQPVTTELRAGIQPRGLGFEPSWSSIPFEGYEGMTQQQFQEVSAPFTKHGGQVPVQVPAGWRRVEGKMPGKHFYVHRDTGTIQKVATDIYHPKASRLH</sequence>
<accession>A0AA36JFH0</accession>